<evidence type="ECO:0000256" key="14">
    <source>
        <dbReference type="PROSITE-ProRule" id="PRU00169"/>
    </source>
</evidence>
<evidence type="ECO:0000256" key="4">
    <source>
        <dbReference type="ARBA" id="ARBA00022475"/>
    </source>
</evidence>
<dbReference type="Proteomes" id="UP001605261">
    <property type="component" value="Unassembled WGS sequence"/>
</dbReference>
<evidence type="ECO:0000256" key="3">
    <source>
        <dbReference type="ARBA" id="ARBA00012438"/>
    </source>
</evidence>
<reference evidence="17 18" key="1">
    <citation type="submission" date="2024-09" db="EMBL/GenBank/DDBJ databases">
        <authorList>
            <consortium name="All-Russian atlas of soil microorganisms"/>
            <consortium name="as a basis for the search for new antimicrobial producers and enzymes with unique properties"/>
            <person name="Sokolova E.A."/>
            <person name="Voronina E.N."/>
        </authorList>
    </citation>
    <scope>NUCLEOTIDE SEQUENCE [LARGE SCALE GENOMIC DNA]</scope>
    <source>
        <strain evidence="17 18">AF-22b-331.1</strain>
    </source>
</reference>
<dbReference type="InterPro" id="IPR008207">
    <property type="entry name" value="Sig_transdc_His_kin_Hpt_dom"/>
</dbReference>
<evidence type="ECO:0000256" key="7">
    <source>
        <dbReference type="ARBA" id="ARBA00022679"/>
    </source>
</evidence>
<dbReference type="InterPro" id="IPR003594">
    <property type="entry name" value="HATPase_dom"/>
</dbReference>
<dbReference type="EC" id="2.7.13.3" evidence="3"/>
<dbReference type="Gene3D" id="3.30.565.10">
    <property type="entry name" value="Histidine kinase-like ATPase, C-terminal domain"/>
    <property type="match status" value="1"/>
</dbReference>
<evidence type="ECO:0000256" key="12">
    <source>
        <dbReference type="ARBA" id="ARBA00023012"/>
    </source>
</evidence>
<dbReference type="Gene3D" id="3.40.50.2300">
    <property type="match status" value="1"/>
</dbReference>
<dbReference type="PROSITE" id="PS50109">
    <property type="entry name" value="HIS_KIN"/>
    <property type="match status" value="1"/>
</dbReference>
<dbReference type="Gene3D" id="1.20.120.160">
    <property type="entry name" value="HPT domain"/>
    <property type="match status" value="1"/>
</dbReference>
<dbReference type="InterPro" id="IPR036097">
    <property type="entry name" value="HisK_dim/P_sf"/>
</dbReference>
<comment type="subcellular location">
    <subcellularLocation>
        <location evidence="2">Cell inner membrane</location>
        <topology evidence="2">Multi-pass membrane protein</topology>
    </subcellularLocation>
</comment>
<dbReference type="SUPFAM" id="SSF52172">
    <property type="entry name" value="CheY-like"/>
    <property type="match status" value="1"/>
</dbReference>
<keyword evidence="10 17" id="KW-0067">ATP-binding</keyword>
<dbReference type="InterPro" id="IPR005467">
    <property type="entry name" value="His_kinase_dom"/>
</dbReference>
<feature type="modified residue" description="4-aspartylphosphate" evidence="14">
    <location>
        <position position="575"/>
    </location>
</feature>
<evidence type="ECO:0000256" key="5">
    <source>
        <dbReference type="ARBA" id="ARBA00022519"/>
    </source>
</evidence>
<dbReference type="Pfam" id="PF00072">
    <property type="entry name" value="Response_reg"/>
    <property type="match status" value="1"/>
</dbReference>
<dbReference type="GO" id="GO:0005524">
    <property type="term" value="F:ATP binding"/>
    <property type="evidence" value="ECO:0007669"/>
    <property type="project" value="UniProtKB-KW"/>
</dbReference>
<sequence length="747" mass="79186">MSTPADAVAAARTVHVALDPGQHRALATSALPSRQASLAHGYASLIGTHSGVRFDAHEVPSHQAALRAVCDRRADLMLMLGPLEEAPCALASSVAYYRGETLLASRHANRARLSLTDTRPHRIAVVRGSRYPSWLRRHYPHLQVVPAPDLPGALAAVEAGIADAALGLDVLIRPLVRRDFADSLQLQSAPADLPADVFLVARAADQALLHDIDTAMRAITPRQHAQVLTEVAAHRPFDPPSPAALMRHFRWELAAACAALAALLVLGAWLARAHRAAQRSEQRQARFIGVMSHEVRNAAQALVASVDLLGQSHLDQGQRQLVDAARAAGVGLRQLLGHALDYSRMAAGHFQPVLDWHDVADLAQECIAALHPAAHAKGLALCLHAPPAPLPRLRTDAAALRQVLNNLLGNALKFTASGRIDVTVSLHPQAHGEQLCLTVSDTGIGIPLERQAGVFKPFAQAHDTQSQVLGGAGLGLSICHDLVQALHGRIHLCSAPGRGSRFEVTLPVVSEPATTPPAPRPLAGYAVLLVEDHALNRAFVARRLEALGAAVHACRDAAGALQRQAAAPARLVLIDCSLPQVSGYELAQALRRLEAAQAQPPALLVALSAATSPTHVQRCHASGMDAVLCKPLDERQLLAALGLDHPDAAIAAPAMARSDPLFPPLLQSLADELSAMQRACAHRQAGLIRHHAHRMAGALRMLGQEDLADTAADLQELGLASAASWAEADRLLAYLQDAVPQIEAGTT</sequence>
<keyword evidence="4" id="KW-1003">Cell membrane</keyword>
<keyword evidence="6 14" id="KW-0597">Phosphoprotein</keyword>
<dbReference type="PANTHER" id="PTHR43047">
    <property type="entry name" value="TWO-COMPONENT HISTIDINE PROTEIN KINASE"/>
    <property type="match status" value="1"/>
</dbReference>
<keyword evidence="11" id="KW-1133">Transmembrane helix</keyword>
<comment type="caution">
    <text evidence="17">The sequence shown here is derived from an EMBL/GenBank/DDBJ whole genome shotgun (WGS) entry which is preliminary data.</text>
</comment>
<keyword evidence="18" id="KW-1185">Reference proteome</keyword>
<evidence type="ECO:0000256" key="1">
    <source>
        <dbReference type="ARBA" id="ARBA00000085"/>
    </source>
</evidence>
<feature type="domain" description="Response regulatory" evidence="16">
    <location>
        <begin position="526"/>
        <end position="645"/>
    </location>
</feature>
<dbReference type="SUPFAM" id="SSF53850">
    <property type="entry name" value="Periplasmic binding protein-like II"/>
    <property type="match status" value="1"/>
</dbReference>
<dbReference type="InterPro" id="IPR004358">
    <property type="entry name" value="Sig_transdc_His_kin-like_C"/>
</dbReference>
<keyword evidence="12" id="KW-0902">Two-component regulatory system</keyword>
<proteinExistence type="predicted"/>
<dbReference type="EMBL" id="JBHGCJ010000003">
    <property type="protein sequence ID" value="MFG6108626.1"/>
    <property type="molecule type" value="Genomic_DNA"/>
</dbReference>
<evidence type="ECO:0000256" key="6">
    <source>
        <dbReference type="ARBA" id="ARBA00022553"/>
    </source>
</evidence>
<dbReference type="Pfam" id="PF02518">
    <property type="entry name" value="HATPase_c"/>
    <property type="match status" value="1"/>
</dbReference>
<dbReference type="SUPFAM" id="SSF55874">
    <property type="entry name" value="ATPase domain of HSP90 chaperone/DNA topoisomerase II/histidine kinase"/>
    <property type="match status" value="1"/>
</dbReference>
<dbReference type="InterPro" id="IPR036890">
    <property type="entry name" value="HATPase_C_sf"/>
</dbReference>
<dbReference type="PRINTS" id="PR00344">
    <property type="entry name" value="BCTRLSENSOR"/>
</dbReference>
<protein>
    <recommendedName>
        <fullName evidence="3">histidine kinase</fullName>
        <ecNumber evidence="3">2.7.13.3</ecNumber>
    </recommendedName>
</protein>
<dbReference type="Gene3D" id="3.40.190.10">
    <property type="entry name" value="Periplasmic binding protein-like II"/>
    <property type="match status" value="2"/>
</dbReference>
<evidence type="ECO:0000256" key="13">
    <source>
        <dbReference type="ARBA" id="ARBA00023136"/>
    </source>
</evidence>
<dbReference type="CDD" id="cd17546">
    <property type="entry name" value="REC_hyHK_CKI1_RcsC-like"/>
    <property type="match status" value="1"/>
</dbReference>
<keyword evidence="7" id="KW-0808">Transferase</keyword>
<dbReference type="InterPro" id="IPR011006">
    <property type="entry name" value="CheY-like_superfamily"/>
</dbReference>
<dbReference type="SUPFAM" id="SSF47226">
    <property type="entry name" value="Histidine-containing phosphotransfer domain, HPT domain"/>
    <property type="match status" value="1"/>
</dbReference>
<evidence type="ECO:0000313" key="17">
    <source>
        <dbReference type="EMBL" id="MFG6108626.1"/>
    </source>
</evidence>
<dbReference type="SMART" id="SM00448">
    <property type="entry name" value="REC"/>
    <property type="match status" value="1"/>
</dbReference>
<gene>
    <name evidence="17" type="ORF">ACEU0G_002616</name>
</gene>
<keyword evidence="8" id="KW-0812">Transmembrane</keyword>
<keyword evidence="13" id="KW-0472">Membrane</keyword>
<dbReference type="Gene3D" id="1.10.287.130">
    <property type="match status" value="1"/>
</dbReference>
<dbReference type="SUPFAM" id="SSF47384">
    <property type="entry name" value="Homodimeric domain of signal transducing histidine kinase"/>
    <property type="match status" value="1"/>
</dbReference>
<evidence type="ECO:0000259" key="15">
    <source>
        <dbReference type="PROSITE" id="PS50109"/>
    </source>
</evidence>
<dbReference type="PROSITE" id="PS50110">
    <property type="entry name" value="RESPONSE_REGULATORY"/>
    <property type="match status" value="1"/>
</dbReference>
<dbReference type="RefSeq" id="WP_394161892.1">
    <property type="nucleotide sequence ID" value="NZ_JBHGCJ010000003.1"/>
</dbReference>
<dbReference type="SMART" id="SM00387">
    <property type="entry name" value="HATPase_c"/>
    <property type="match status" value="1"/>
</dbReference>
<dbReference type="SMART" id="SM00388">
    <property type="entry name" value="HisKA"/>
    <property type="match status" value="1"/>
</dbReference>
<dbReference type="CDD" id="cd16922">
    <property type="entry name" value="HATPase_EvgS-ArcB-TorS-like"/>
    <property type="match status" value="1"/>
</dbReference>
<dbReference type="InterPro" id="IPR001789">
    <property type="entry name" value="Sig_transdc_resp-reg_receiver"/>
</dbReference>
<dbReference type="InterPro" id="IPR036641">
    <property type="entry name" value="HPT_dom_sf"/>
</dbReference>
<evidence type="ECO:0000313" key="18">
    <source>
        <dbReference type="Proteomes" id="UP001605261"/>
    </source>
</evidence>
<name>A0ABW7CVQ7_9GAMM</name>
<evidence type="ECO:0000256" key="10">
    <source>
        <dbReference type="ARBA" id="ARBA00022840"/>
    </source>
</evidence>
<evidence type="ECO:0000256" key="8">
    <source>
        <dbReference type="ARBA" id="ARBA00022692"/>
    </source>
</evidence>
<keyword evidence="10 17" id="KW-0547">Nucleotide-binding</keyword>
<keyword evidence="9" id="KW-0418">Kinase</keyword>
<dbReference type="Pfam" id="PF01627">
    <property type="entry name" value="Hpt"/>
    <property type="match status" value="1"/>
</dbReference>
<evidence type="ECO:0000256" key="11">
    <source>
        <dbReference type="ARBA" id="ARBA00022989"/>
    </source>
</evidence>
<dbReference type="InterPro" id="IPR003661">
    <property type="entry name" value="HisK_dim/P_dom"/>
</dbReference>
<comment type="catalytic activity">
    <reaction evidence="1">
        <text>ATP + protein L-histidine = ADP + protein N-phospho-L-histidine.</text>
        <dbReference type="EC" id="2.7.13.3"/>
    </reaction>
</comment>
<organism evidence="17 18">
    <name type="scientific">Stenotrophomonas nematodicola</name>
    <dbReference type="NCBI Taxonomy" id="2656746"/>
    <lineage>
        <taxon>Bacteria</taxon>
        <taxon>Pseudomonadati</taxon>
        <taxon>Pseudomonadota</taxon>
        <taxon>Gammaproteobacteria</taxon>
        <taxon>Lysobacterales</taxon>
        <taxon>Lysobacteraceae</taxon>
        <taxon>Stenotrophomonas</taxon>
    </lineage>
</organism>
<evidence type="ECO:0000256" key="2">
    <source>
        <dbReference type="ARBA" id="ARBA00004429"/>
    </source>
</evidence>
<keyword evidence="5" id="KW-0997">Cell inner membrane</keyword>
<accession>A0ABW7CVQ7</accession>
<evidence type="ECO:0000256" key="9">
    <source>
        <dbReference type="ARBA" id="ARBA00022777"/>
    </source>
</evidence>
<dbReference type="CDD" id="cd00082">
    <property type="entry name" value="HisKA"/>
    <property type="match status" value="1"/>
</dbReference>
<evidence type="ECO:0000259" key="16">
    <source>
        <dbReference type="PROSITE" id="PS50110"/>
    </source>
</evidence>
<feature type="domain" description="Histidine kinase" evidence="15">
    <location>
        <begin position="290"/>
        <end position="510"/>
    </location>
</feature>